<comment type="caution">
    <text evidence="1">The sequence shown here is derived from an EMBL/GenBank/DDBJ whole genome shotgun (WGS) entry which is preliminary data.</text>
</comment>
<name>A0A7C1AW48_9EURY</name>
<feature type="non-terminal residue" evidence="1">
    <location>
        <position position="288"/>
    </location>
</feature>
<dbReference type="Gene3D" id="3.40.50.300">
    <property type="entry name" value="P-loop containing nucleotide triphosphate hydrolases"/>
    <property type="match status" value="1"/>
</dbReference>
<proteinExistence type="predicted"/>
<accession>A0A7C1AW48</accession>
<dbReference type="EMBL" id="DQZR01000259">
    <property type="protein sequence ID" value="HDM36828.1"/>
    <property type="molecule type" value="Genomic_DNA"/>
</dbReference>
<dbReference type="AlphaFoldDB" id="A0A7C1AW48"/>
<sequence length="288" mass="32871">MYFSKKPKVISISNVKLDGFLKCSTPLRSDFDILILEKHEIRLRKDKLKRVDSWFFGKDGGKTVYFDDTFLGLRNTIILKDLYEKTTEIIFNKNVRLLDKLYPPRSRKSIKELIDAVISIKQLQKGIIPIHAACLAPPNGNEAILLVGYPNVGKSLAALQFSKHGYRYLSDDVVLVDCEGFAYKNAFPSAVGYEDFLKYVSPTDIGLFNYYLFYPKSYLMSKSKILNKLIQPPHIDLSRLSRVKTVDKVAVKTVYIIENGKNHVEPLSTDEAHKLISNINHYCLGEIN</sequence>
<organism evidence="1">
    <name type="scientific">Candidatus Syntropharchaeum butanivorans</name>
    <dbReference type="NCBI Taxonomy" id="1839936"/>
    <lineage>
        <taxon>Archaea</taxon>
        <taxon>Methanobacteriati</taxon>
        <taxon>Methanobacteriota</taxon>
        <taxon>Stenosarchaea group</taxon>
        <taxon>Methanomicrobia</taxon>
        <taxon>Methanosarcinales</taxon>
        <taxon>ANME-2 cluster</taxon>
        <taxon>Candidatus Syntropharchaeum</taxon>
    </lineage>
</organism>
<dbReference type="Proteomes" id="UP000885863">
    <property type="component" value="Unassembled WGS sequence"/>
</dbReference>
<dbReference type="InterPro" id="IPR027417">
    <property type="entry name" value="P-loop_NTPase"/>
</dbReference>
<evidence type="ECO:0000313" key="1">
    <source>
        <dbReference type="EMBL" id="HDM36828.1"/>
    </source>
</evidence>
<dbReference type="SUPFAM" id="SSF53795">
    <property type="entry name" value="PEP carboxykinase-like"/>
    <property type="match status" value="1"/>
</dbReference>
<protein>
    <submittedName>
        <fullName evidence="1">Uncharacterized protein</fullName>
    </submittedName>
</protein>
<reference evidence="1" key="1">
    <citation type="journal article" date="2020" name="mSystems">
        <title>Genome- and Community-Level Interaction Insights into Carbon Utilization and Element Cycling Functions of Hydrothermarchaeota in Hydrothermal Sediment.</title>
        <authorList>
            <person name="Zhou Z."/>
            <person name="Liu Y."/>
            <person name="Xu W."/>
            <person name="Pan J."/>
            <person name="Luo Z.H."/>
            <person name="Li M."/>
        </authorList>
    </citation>
    <scope>NUCLEOTIDE SEQUENCE [LARGE SCALE GENOMIC DNA]</scope>
    <source>
        <strain evidence="1">HyVt-185</strain>
    </source>
</reference>
<gene>
    <name evidence="1" type="ORF">ENG09_06260</name>
</gene>